<gene>
    <name evidence="1" type="ORF">DespoDRAFT_03745</name>
</gene>
<reference evidence="1 2" key="1">
    <citation type="submission" date="2011-09" db="EMBL/GenBank/DDBJ databases">
        <authorList>
            <consortium name="US DOE Joint Genome Institute (JGI-PGF)"/>
            <person name="Lucas S."/>
            <person name="Han J."/>
            <person name="Lapidus A."/>
            <person name="Cheng J.-F."/>
            <person name="Goodwin L."/>
            <person name="Pitluck S."/>
            <person name="Peters L."/>
            <person name="Land M.L."/>
            <person name="Hauser L."/>
            <person name="Orellana R."/>
            <person name="Lovley D."/>
            <person name="Woyke T.J."/>
        </authorList>
    </citation>
    <scope>NUCLEOTIDE SEQUENCE [LARGE SCALE GENOMIC DNA]</scope>
    <source>
        <strain evidence="1 2">2ac9</strain>
    </source>
</reference>
<dbReference type="HOGENOM" id="CLU_3098180_0_0_7"/>
<sequence length="51" mass="5693">MYLDRIVYQNPVTGPDLIREYLPQDRDTGAGQSIQVGSVAQGKSTVVRMRL</sequence>
<protein>
    <submittedName>
        <fullName evidence="1">Uncharacterized protein</fullName>
    </submittedName>
</protein>
<organism evidence="1 2">
    <name type="scientific">Desulfobacter postgatei 2ac9</name>
    <dbReference type="NCBI Taxonomy" id="879212"/>
    <lineage>
        <taxon>Bacteria</taxon>
        <taxon>Pseudomonadati</taxon>
        <taxon>Thermodesulfobacteriota</taxon>
        <taxon>Desulfobacteria</taxon>
        <taxon>Desulfobacterales</taxon>
        <taxon>Desulfobacteraceae</taxon>
        <taxon>Desulfobacter</taxon>
    </lineage>
</organism>
<accession>I5B7L7</accession>
<reference evidence="1 2" key="2">
    <citation type="submission" date="2012-02" db="EMBL/GenBank/DDBJ databases">
        <title>Improved High-Quality Draft sequence of Desulfobacter postgatei 2ac9.</title>
        <authorList>
            <consortium name="US DOE Joint Genome Institute"/>
            <person name="Lucas S."/>
            <person name="Han J."/>
            <person name="Lapidus A."/>
            <person name="Cheng J.-F."/>
            <person name="Goodwin L."/>
            <person name="Pitluck S."/>
            <person name="Peters L."/>
            <person name="Ovchinnikova G."/>
            <person name="Held B."/>
            <person name="Detter J.C."/>
            <person name="Han C."/>
            <person name="Tapia R."/>
            <person name="Land M."/>
            <person name="Hauser L."/>
            <person name="Kyrpides N."/>
            <person name="Ivanova N."/>
            <person name="Pagani I."/>
            <person name="Orellana R."/>
            <person name="Lovley D."/>
            <person name="Woyke T."/>
        </authorList>
    </citation>
    <scope>NUCLEOTIDE SEQUENCE [LARGE SCALE GENOMIC DNA]</scope>
    <source>
        <strain evidence="1 2">2ac9</strain>
    </source>
</reference>
<evidence type="ECO:0000313" key="2">
    <source>
        <dbReference type="Proteomes" id="UP000005778"/>
    </source>
</evidence>
<dbReference type="EMBL" id="CM001488">
    <property type="protein sequence ID" value="EIM65480.1"/>
    <property type="molecule type" value="Genomic_DNA"/>
</dbReference>
<dbReference type="STRING" id="879212.DespoDRAFT_03745"/>
<proteinExistence type="predicted"/>
<evidence type="ECO:0000313" key="1">
    <source>
        <dbReference type="EMBL" id="EIM65480.1"/>
    </source>
</evidence>
<name>I5B7L7_9BACT</name>
<dbReference type="AlphaFoldDB" id="I5B7L7"/>
<keyword evidence="2" id="KW-1185">Reference proteome</keyword>
<dbReference type="Proteomes" id="UP000005778">
    <property type="component" value="Chromosome"/>
</dbReference>